<evidence type="ECO:0000256" key="1">
    <source>
        <dbReference type="ARBA" id="ARBA00005964"/>
    </source>
</evidence>
<dbReference type="RefSeq" id="WP_212392438.1">
    <property type="nucleotide sequence ID" value="NZ_JAFCJH010000077.1"/>
</dbReference>
<feature type="chain" id="PRO_5044989332" description="Carboxylic ester hydrolase" evidence="3">
    <location>
        <begin position="25"/>
        <end position="499"/>
    </location>
</feature>
<gene>
    <name evidence="5" type="ORF">JQ615_38785</name>
</gene>
<accession>A0ABS5FX65</accession>
<dbReference type="SUPFAM" id="SSF53474">
    <property type="entry name" value="alpha/beta-Hydrolases"/>
    <property type="match status" value="1"/>
</dbReference>
<evidence type="ECO:0000313" key="5">
    <source>
        <dbReference type="EMBL" id="MBR0801310.1"/>
    </source>
</evidence>
<feature type="domain" description="Carboxylesterase type B" evidence="4">
    <location>
        <begin position="365"/>
        <end position="465"/>
    </location>
</feature>
<feature type="domain" description="Carboxylesterase type B" evidence="4">
    <location>
        <begin position="35"/>
        <end position="337"/>
    </location>
</feature>
<comment type="caution">
    <text evidence="5">The sequence shown here is derived from an EMBL/GenBank/DDBJ whole genome shotgun (WGS) entry which is preliminary data.</text>
</comment>
<dbReference type="InterPro" id="IPR002018">
    <property type="entry name" value="CarbesteraseB"/>
</dbReference>
<dbReference type="PROSITE" id="PS00122">
    <property type="entry name" value="CARBOXYLESTERASE_B_1"/>
    <property type="match status" value="1"/>
</dbReference>
<evidence type="ECO:0000313" key="6">
    <source>
        <dbReference type="Proteomes" id="UP001315278"/>
    </source>
</evidence>
<dbReference type="InterPro" id="IPR000997">
    <property type="entry name" value="Cholinesterase"/>
</dbReference>
<dbReference type="InterPro" id="IPR019819">
    <property type="entry name" value="Carboxylesterase_B_CS"/>
</dbReference>
<dbReference type="InterPro" id="IPR029058">
    <property type="entry name" value="AB_hydrolase_fold"/>
</dbReference>
<evidence type="ECO:0000256" key="3">
    <source>
        <dbReference type="RuleBase" id="RU361235"/>
    </source>
</evidence>
<feature type="signal peptide" evidence="3">
    <location>
        <begin position="1"/>
        <end position="24"/>
    </location>
</feature>
<evidence type="ECO:0000256" key="2">
    <source>
        <dbReference type="ARBA" id="ARBA00022801"/>
    </source>
</evidence>
<dbReference type="InterPro" id="IPR050309">
    <property type="entry name" value="Type-B_Carboxylest/Lipase"/>
</dbReference>
<dbReference type="PANTHER" id="PTHR11559">
    <property type="entry name" value="CARBOXYLESTERASE"/>
    <property type="match status" value="1"/>
</dbReference>
<dbReference type="EMBL" id="JAFCJH010000077">
    <property type="protein sequence ID" value="MBR0801310.1"/>
    <property type="molecule type" value="Genomic_DNA"/>
</dbReference>
<dbReference type="Proteomes" id="UP001315278">
    <property type="component" value="Unassembled WGS sequence"/>
</dbReference>
<proteinExistence type="inferred from homology"/>
<dbReference type="EC" id="3.1.1.-" evidence="3"/>
<dbReference type="Gene3D" id="3.40.50.1820">
    <property type="entry name" value="alpha/beta hydrolase"/>
    <property type="match status" value="1"/>
</dbReference>
<dbReference type="InterPro" id="IPR019826">
    <property type="entry name" value="Carboxylesterase_B_AS"/>
</dbReference>
<name>A0ABS5FX65_9BRAD</name>
<reference evidence="6" key="1">
    <citation type="journal article" date="2021" name="ISME J.">
        <title>Evolutionary origin and ecological implication of a unique nif island in free-living Bradyrhizobium lineages.</title>
        <authorList>
            <person name="Tao J."/>
        </authorList>
    </citation>
    <scope>NUCLEOTIDE SEQUENCE [LARGE SCALE GENOMIC DNA]</scope>
    <source>
        <strain evidence="6">SZCCT0434</strain>
    </source>
</reference>
<keyword evidence="3" id="KW-0732">Signal</keyword>
<evidence type="ECO:0000259" key="4">
    <source>
        <dbReference type="Pfam" id="PF00135"/>
    </source>
</evidence>
<organism evidence="5 6">
    <name type="scientific">Bradyrhizobium jicamae</name>
    <dbReference type="NCBI Taxonomy" id="280332"/>
    <lineage>
        <taxon>Bacteria</taxon>
        <taxon>Pseudomonadati</taxon>
        <taxon>Pseudomonadota</taxon>
        <taxon>Alphaproteobacteria</taxon>
        <taxon>Hyphomicrobiales</taxon>
        <taxon>Nitrobacteraceae</taxon>
        <taxon>Bradyrhizobium</taxon>
    </lineage>
</organism>
<dbReference type="Pfam" id="PF00135">
    <property type="entry name" value="COesterase"/>
    <property type="match status" value="2"/>
</dbReference>
<comment type="similarity">
    <text evidence="1 3">Belongs to the type-B carboxylesterase/lipase family.</text>
</comment>
<keyword evidence="6" id="KW-1185">Reference proteome</keyword>
<protein>
    <recommendedName>
        <fullName evidence="3">Carboxylic ester hydrolase</fullName>
        <ecNumber evidence="3">3.1.1.-</ecNumber>
    </recommendedName>
</protein>
<keyword evidence="2 3" id="KW-0378">Hydrolase</keyword>
<dbReference type="PROSITE" id="PS00941">
    <property type="entry name" value="CARBOXYLESTERASE_B_2"/>
    <property type="match status" value="1"/>
</dbReference>
<dbReference type="PRINTS" id="PR00878">
    <property type="entry name" value="CHOLNESTRASE"/>
</dbReference>
<sequence>MRRPCWFLAFATGALLMFGSNLHAQLGERFVFALTQEGQVLGMADSDIAKFMGIPYAAPPIGAARWRAPAKAAQREEIFTASKFGPSCPQAPGQTFEAPARNSEDCLTINVFTPARMDERLPVMVWIHGGGLSSGTAADPLYDGSALARAGLTVVTFNYRLGALGWLASGILSKDEEDDGIGNYGMKDQIAALRWVHDNISAFGGDPDNVTIFGSSSGANAVAMLMASRRATGLFQKAIIQSASFRDLARDRNTAESAAQAFAQALGTRQVEMRQSELQKIVAVQEKQAEDPGLRPAYTIDGTYVDEQLQEAIAAGHEQHIPLLIGSNGFPYSPNARSMPGALLQKLLQMTSGLHPDFSGKDAPARIRTDWVFSEPTRFVARTHAGHGSTTYRYLFDYVSERAEPPEEGEDGQEIRFVFGTLAVRSGLYSHRDREISNTMLTYWTNFAKYGDPNGSGVPVWRPQSVRDDLLMISNSGVICGPDPMKERLDLIEHLDSRP</sequence>